<dbReference type="EC" id="1.14.11.27" evidence="3"/>
<evidence type="ECO:0000256" key="7">
    <source>
        <dbReference type="ARBA" id="ARBA00022853"/>
    </source>
</evidence>
<dbReference type="Proteomes" id="UP001235939">
    <property type="component" value="Chromosome 04"/>
</dbReference>
<evidence type="ECO:0000256" key="3">
    <source>
        <dbReference type="ARBA" id="ARBA00013246"/>
    </source>
</evidence>
<evidence type="ECO:0000256" key="17">
    <source>
        <dbReference type="SAM" id="MobiDB-lite"/>
    </source>
</evidence>
<feature type="domain" description="JmjC" evidence="20">
    <location>
        <begin position="133"/>
        <end position="291"/>
    </location>
</feature>
<dbReference type="SUPFAM" id="SSF57903">
    <property type="entry name" value="FYVE/PHD zinc finger"/>
    <property type="match status" value="1"/>
</dbReference>
<evidence type="ECO:0000256" key="6">
    <source>
        <dbReference type="ARBA" id="ARBA00022833"/>
    </source>
</evidence>
<keyword evidence="9" id="KW-0560">Oxidoreductase</keyword>
<dbReference type="InterPro" id="IPR002857">
    <property type="entry name" value="Znf_CXXC"/>
</dbReference>
<dbReference type="Pfam" id="PF02008">
    <property type="entry name" value="zf-CXXC"/>
    <property type="match status" value="1"/>
</dbReference>
<feature type="domain" description="PHD-type" evidence="18">
    <location>
        <begin position="479"/>
        <end position="538"/>
    </location>
</feature>
<name>A0ABY6KFC5_9ARAC</name>
<keyword evidence="14" id="KW-0539">Nucleus</keyword>
<evidence type="ECO:0000259" key="19">
    <source>
        <dbReference type="PROSITE" id="PS51058"/>
    </source>
</evidence>
<evidence type="ECO:0000259" key="18">
    <source>
        <dbReference type="PROSITE" id="PS50016"/>
    </source>
</evidence>
<dbReference type="Pfam" id="PF13621">
    <property type="entry name" value="Cupin_8"/>
    <property type="match status" value="1"/>
</dbReference>
<dbReference type="PROSITE" id="PS51058">
    <property type="entry name" value="ZF_CXXC"/>
    <property type="match status" value="1"/>
</dbReference>
<dbReference type="InterPro" id="IPR050690">
    <property type="entry name" value="JHDM1_Histone_Demethylase"/>
</dbReference>
<feature type="region of interest" description="Disordered" evidence="17">
    <location>
        <begin position="541"/>
        <end position="567"/>
    </location>
</feature>
<protein>
    <recommendedName>
        <fullName evidence="3">[histone H3]-dimethyl-L-lysine(36) demethylase</fullName>
        <ecNumber evidence="3">1.14.11.27</ecNumber>
    </recommendedName>
</protein>
<evidence type="ECO:0000256" key="1">
    <source>
        <dbReference type="ARBA" id="ARBA00004123"/>
    </source>
</evidence>
<dbReference type="SMART" id="SM00558">
    <property type="entry name" value="JmjC"/>
    <property type="match status" value="1"/>
</dbReference>
<dbReference type="PROSITE" id="PS01359">
    <property type="entry name" value="ZF_PHD_1"/>
    <property type="match status" value="1"/>
</dbReference>
<keyword evidence="7" id="KW-0156">Chromatin regulator</keyword>
<evidence type="ECO:0000259" key="20">
    <source>
        <dbReference type="PROSITE" id="PS51184"/>
    </source>
</evidence>
<evidence type="ECO:0000256" key="5">
    <source>
        <dbReference type="ARBA" id="ARBA00022771"/>
    </source>
</evidence>
<keyword evidence="8" id="KW-0223">Dioxygenase</keyword>
<sequence>MKEKGGSIYHDDEADFEVAPETAYDVLEKVNDSGKYTGDFVQELAGSDVSLDRLMEEGFTRPMLVKQKNGLELRVPSENFTVTDVMSCVGKRRQLQVFRVATQEACEMTMKQWTDYFNNPDRQDLYNCISLEFSDTRLDHYVESPAVIRRLDWVDIMWPAELKSQGDYPRVQKYCLMSTKGSYTDFHIDFAGTSVWYHIIKGEKYFWLIPPTPENLNLYKKWIQSDNQHETFFADLVSECQTVHLETGNTFFIPSGWIHGVYTPQDSLVFGGNFLHSLAMDMHIKVCKIESSARIPKNNRYPFFVDMLWYVLRSYVNMVTGKNYLESDDASQPEAGNFALSKREATGICSIISFLENLPSTKKKAPKLIKDLDGLLNDAKEMVKKEWLEGQIISATMALSKKKKVEKPKKVKRSVPKISDCQNKAPKHRRMKCKKCEPCNRSECGECNFCKDMKKFGGPGRMKQSCVMRACLAMRLSSRAECGLCAGPDASAGEEDYQKSLMECAECNEIVHPRCAKGEGKIKDDLPNLWTCPKCVAKNADTNGDPEAKRPKLEAEVAPPQPLGMIN</sequence>
<dbReference type="PROSITE" id="PS51184">
    <property type="entry name" value="JMJC"/>
    <property type="match status" value="1"/>
</dbReference>
<evidence type="ECO:0000256" key="2">
    <source>
        <dbReference type="ARBA" id="ARBA00008037"/>
    </source>
</evidence>
<comment type="similarity">
    <text evidence="2">Belongs to the JHDM1 histone demethylase family.</text>
</comment>
<dbReference type="InterPro" id="IPR011011">
    <property type="entry name" value="Znf_FYVE_PHD"/>
</dbReference>
<keyword evidence="6" id="KW-0862">Zinc</keyword>
<evidence type="ECO:0000256" key="10">
    <source>
        <dbReference type="ARBA" id="ARBA00023004"/>
    </source>
</evidence>
<keyword evidence="4" id="KW-0479">Metal-binding</keyword>
<evidence type="ECO:0000313" key="21">
    <source>
        <dbReference type="EMBL" id="UYV67134.1"/>
    </source>
</evidence>
<gene>
    <name evidence="21" type="ORF">LAZ67_4004028</name>
</gene>
<dbReference type="InterPro" id="IPR019787">
    <property type="entry name" value="Znf_PHD-finger"/>
</dbReference>
<organism evidence="21 22">
    <name type="scientific">Cordylochernes scorpioides</name>
    <dbReference type="NCBI Taxonomy" id="51811"/>
    <lineage>
        <taxon>Eukaryota</taxon>
        <taxon>Metazoa</taxon>
        <taxon>Ecdysozoa</taxon>
        <taxon>Arthropoda</taxon>
        <taxon>Chelicerata</taxon>
        <taxon>Arachnida</taxon>
        <taxon>Pseudoscorpiones</taxon>
        <taxon>Cheliferoidea</taxon>
        <taxon>Chernetidae</taxon>
        <taxon>Cordylochernes</taxon>
    </lineage>
</organism>
<evidence type="ECO:0000256" key="15">
    <source>
        <dbReference type="ARBA" id="ARBA00047915"/>
    </source>
</evidence>
<dbReference type="PROSITE" id="PS50016">
    <property type="entry name" value="ZF_PHD_2"/>
    <property type="match status" value="1"/>
</dbReference>
<keyword evidence="12" id="KW-0238">DNA-binding</keyword>
<evidence type="ECO:0000313" key="22">
    <source>
        <dbReference type="Proteomes" id="UP001235939"/>
    </source>
</evidence>
<keyword evidence="10" id="KW-0408">Iron</keyword>
<evidence type="ECO:0000256" key="9">
    <source>
        <dbReference type="ARBA" id="ARBA00023002"/>
    </source>
</evidence>
<dbReference type="Gene3D" id="2.60.120.650">
    <property type="entry name" value="Cupin"/>
    <property type="match status" value="1"/>
</dbReference>
<dbReference type="InterPro" id="IPR013083">
    <property type="entry name" value="Znf_RING/FYVE/PHD"/>
</dbReference>
<dbReference type="InterPro" id="IPR001965">
    <property type="entry name" value="Znf_PHD"/>
</dbReference>
<dbReference type="SMART" id="SM00249">
    <property type="entry name" value="PHD"/>
    <property type="match status" value="1"/>
</dbReference>
<feature type="compositionally biased region" description="Basic and acidic residues" evidence="17">
    <location>
        <begin position="546"/>
        <end position="555"/>
    </location>
</feature>
<keyword evidence="13" id="KW-0804">Transcription</keyword>
<keyword evidence="5 16" id="KW-0863">Zinc-finger</keyword>
<dbReference type="EMBL" id="CP092866">
    <property type="protein sequence ID" value="UYV67134.1"/>
    <property type="molecule type" value="Genomic_DNA"/>
</dbReference>
<dbReference type="InterPro" id="IPR019786">
    <property type="entry name" value="Zinc_finger_PHD-type_CS"/>
</dbReference>
<dbReference type="Gene3D" id="1.20.58.1360">
    <property type="match status" value="1"/>
</dbReference>
<accession>A0ABY6KFC5</accession>
<proteinExistence type="inferred from homology"/>
<reference evidence="21 22" key="1">
    <citation type="submission" date="2022-01" db="EMBL/GenBank/DDBJ databases">
        <title>A chromosomal length assembly of Cordylochernes scorpioides.</title>
        <authorList>
            <person name="Zeh D."/>
            <person name="Zeh J."/>
        </authorList>
    </citation>
    <scope>NUCLEOTIDE SEQUENCE [LARGE SCALE GENOMIC DNA]</scope>
    <source>
        <strain evidence="21">IN4F17</strain>
        <tissue evidence="21">Whole Body</tissue>
    </source>
</reference>
<keyword evidence="22" id="KW-1185">Reference proteome</keyword>
<dbReference type="Gene3D" id="3.30.40.10">
    <property type="entry name" value="Zinc/RING finger domain, C3HC4 (zinc finger)"/>
    <property type="match status" value="1"/>
</dbReference>
<evidence type="ECO:0000256" key="13">
    <source>
        <dbReference type="ARBA" id="ARBA00023163"/>
    </source>
</evidence>
<dbReference type="Pfam" id="PF16866">
    <property type="entry name" value="PHD_4"/>
    <property type="match status" value="1"/>
</dbReference>
<keyword evidence="11" id="KW-0805">Transcription regulation</keyword>
<comment type="subcellular location">
    <subcellularLocation>
        <location evidence="1">Nucleus</location>
    </subcellularLocation>
</comment>
<evidence type="ECO:0000256" key="11">
    <source>
        <dbReference type="ARBA" id="ARBA00023015"/>
    </source>
</evidence>
<dbReference type="SUPFAM" id="SSF51197">
    <property type="entry name" value="Clavaminate synthase-like"/>
    <property type="match status" value="1"/>
</dbReference>
<evidence type="ECO:0000256" key="16">
    <source>
        <dbReference type="PROSITE-ProRule" id="PRU00509"/>
    </source>
</evidence>
<feature type="domain" description="CXXC-type" evidence="19">
    <location>
        <begin position="426"/>
        <end position="472"/>
    </location>
</feature>
<evidence type="ECO:0000256" key="8">
    <source>
        <dbReference type="ARBA" id="ARBA00022964"/>
    </source>
</evidence>
<dbReference type="PANTHER" id="PTHR23123">
    <property type="entry name" value="PHD/F-BOX CONTAINING PROTEIN"/>
    <property type="match status" value="1"/>
</dbReference>
<dbReference type="InterPro" id="IPR003347">
    <property type="entry name" value="JmjC_dom"/>
</dbReference>
<evidence type="ECO:0000256" key="14">
    <source>
        <dbReference type="ARBA" id="ARBA00023242"/>
    </source>
</evidence>
<evidence type="ECO:0000256" key="4">
    <source>
        <dbReference type="ARBA" id="ARBA00022723"/>
    </source>
</evidence>
<dbReference type="InterPro" id="IPR041667">
    <property type="entry name" value="Cupin_8"/>
</dbReference>
<comment type="catalytic activity">
    <reaction evidence="15">
        <text>N(6),N(6)-dimethyl-L-lysyl(36)-[histone H3] + 2 2-oxoglutarate + 2 O2 = L-lysyl(36)-[histone H3] + 2 formaldehyde + 2 succinate + 2 CO2</text>
        <dbReference type="Rhea" id="RHEA:42032"/>
        <dbReference type="Rhea" id="RHEA-COMP:9785"/>
        <dbReference type="Rhea" id="RHEA-COMP:9787"/>
        <dbReference type="ChEBI" id="CHEBI:15379"/>
        <dbReference type="ChEBI" id="CHEBI:16526"/>
        <dbReference type="ChEBI" id="CHEBI:16810"/>
        <dbReference type="ChEBI" id="CHEBI:16842"/>
        <dbReference type="ChEBI" id="CHEBI:29969"/>
        <dbReference type="ChEBI" id="CHEBI:30031"/>
        <dbReference type="ChEBI" id="CHEBI:61976"/>
        <dbReference type="EC" id="1.14.11.27"/>
    </reaction>
</comment>
<evidence type="ECO:0000256" key="12">
    <source>
        <dbReference type="ARBA" id="ARBA00023125"/>
    </source>
</evidence>